<reference evidence="4" key="1">
    <citation type="submission" date="2016-06" db="UniProtKB">
        <authorList>
            <consortium name="WormBaseParasite"/>
        </authorList>
    </citation>
    <scope>IDENTIFICATION</scope>
</reference>
<feature type="region of interest" description="Disordered" evidence="1">
    <location>
        <begin position="74"/>
        <end position="98"/>
    </location>
</feature>
<evidence type="ECO:0000313" key="2">
    <source>
        <dbReference type="EMBL" id="VDL87244.1"/>
    </source>
</evidence>
<gene>
    <name evidence="2" type="ORF">SSLN_LOCUS1245</name>
</gene>
<dbReference type="EMBL" id="UYSU01002031">
    <property type="protein sequence ID" value="VDL87244.1"/>
    <property type="molecule type" value="Genomic_DNA"/>
</dbReference>
<feature type="compositionally biased region" description="Low complexity" evidence="1">
    <location>
        <begin position="27"/>
        <end position="50"/>
    </location>
</feature>
<dbReference type="Proteomes" id="UP000275846">
    <property type="component" value="Unassembled WGS sequence"/>
</dbReference>
<evidence type="ECO:0000256" key="1">
    <source>
        <dbReference type="SAM" id="MobiDB-lite"/>
    </source>
</evidence>
<dbReference type="AlphaFoldDB" id="A0A183SAJ7"/>
<keyword evidence="3" id="KW-1185">Reference proteome</keyword>
<evidence type="ECO:0000313" key="4">
    <source>
        <dbReference type="WBParaSite" id="SSLN_0000129401-mRNA-1"/>
    </source>
</evidence>
<name>A0A183SAJ7_SCHSO</name>
<evidence type="ECO:0000313" key="3">
    <source>
        <dbReference type="Proteomes" id="UP000275846"/>
    </source>
</evidence>
<organism evidence="4">
    <name type="scientific">Schistocephalus solidus</name>
    <name type="common">Tapeworm</name>
    <dbReference type="NCBI Taxonomy" id="70667"/>
    <lineage>
        <taxon>Eukaryota</taxon>
        <taxon>Metazoa</taxon>
        <taxon>Spiralia</taxon>
        <taxon>Lophotrochozoa</taxon>
        <taxon>Platyhelminthes</taxon>
        <taxon>Cestoda</taxon>
        <taxon>Eucestoda</taxon>
        <taxon>Diphyllobothriidea</taxon>
        <taxon>Diphyllobothriidae</taxon>
        <taxon>Schistocephalus</taxon>
    </lineage>
</organism>
<dbReference type="WBParaSite" id="SSLN_0000129401-mRNA-1">
    <property type="protein sequence ID" value="SSLN_0000129401-mRNA-1"/>
    <property type="gene ID" value="SSLN_0000129401"/>
</dbReference>
<proteinExistence type="predicted"/>
<accession>A0A183SAJ7</accession>
<protein>
    <submittedName>
        <fullName evidence="2 4">Uncharacterized protein</fullName>
    </submittedName>
</protein>
<sequence>MPKPSQYANADNAYFDLFGHLPMQCRNSPTTSTSASTNTPSYTLAPSPTPSTTTINLKAGDYTANVLTPSAIGIIPPMPQPPHRSRLQRRLPQLTPRP</sequence>
<feature type="region of interest" description="Disordered" evidence="1">
    <location>
        <begin position="25"/>
        <end position="50"/>
    </location>
</feature>
<reference evidence="2 3" key="2">
    <citation type="submission" date="2018-11" db="EMBL/GenBank/DDBJ databases">
        <authorList>
            <consortium name="Pathogen Informatics"/>
        </authorList>
    </citation>
    <scope>NUCLEOTIDE SEQUENCE [LARGE SCALE GENOMIC DNA]</scope>
    <source>
        <strain evidence="2 3">NST_G2</strain>
    </source>
</reference>